<evidence type="ECO:0000259" key="1">
    <source>
        <dbReference type="PROSITE" id="PS50887"/>
    </source>
</evidence>
<dbReference type="OrthoDB" id="9803824at2"/>
<dbReference type="PROSITE" id="PS50887">
    <property type="entry name" value="GGDEF"/>
    <property type="match status" value="1"/>
</dbReference>
<dbReference type="STRING" id="1122169.Lsha_1550"/>
<dbReference type="CDD" id="cd01949">
    <property type="entry name" value="GGDEF"/>
    <property type="match status" value="1"/>
</dbReference>
<dbReference type="SUPFAM" id="SSF55781">
    <property type="entry name" value="GAF domain-like"/>
    <property type="match status" value="1"/>
</dbReference>
<dbReference type="AlphaFoldDB" id="A0A0W0YVC9"/>
<keyword evidence="3" id="KW-1185">Reference proteome</keyword>
<dbReference type="PANTHER" id="PTHR43102">
    <property type="entry name" value="SLR1143 PROTEIN"/>
    <property type="match status" value="1"/>
</dbReference>
<dbReference type="RefSeq" id="WP_018578130.1">
    <property type="nucleotide sequence ID" value="NZ_KB892426.1"/>
</dbReference>
<dbReference type="InterPro" id="IPR029787">
    <property type="entry name" value="Nucleotide_cyclase"/>
</dbReference>
<gene>
    <name evidence="2" type="primary">cyaA</name>
    <name evidence="2" type="ORF">Lsha_1550</name>
</gene>
<accession>A0A0W0YVC9</accession>
<dbReference type="EMBL" id="LNYW01000043">
    <property type="protein sequence ID" value="KTD60833.1"/>
    <property type="molecule type" value="Genomic_DNA"/>
</dbReference>
<protein>
    <submittedName>
        <fullName evidence="2">Fused adenylate cyclase/two component hybrid sensor/regulator</fullName>
    </submittedName>
</protein>
<dbReference type="Gene3D" id="3.30.70.270">
    <property type="match status" value="1"/>
</dbReference>
<dbReference type="eggNOG" id="COG3706">
    <property type="taxonomic scope" value="Bacteria"/>
</dbReference>
<dbReference type="InterPro" id="IPR000160">
    <property type="entry name" value="GGDEF_dom"/>
</dbReference>
<reference evidence="2 3" key="1">
    <citation type="submission" date="2015-11" db="EMBL/GenBank/DDBJ databases">
        <title>Genomic analysis of 38 Legionella species identifies large and diverse effector repertoires.</title>
        <authorList>
            <person name="Burstein D."/>
            <person name="Amaro F."/>
            <person name="Zusman T."/>
            <person name="Lifshitz Z."/>
            <person name="Cohen O."/>
            <person name="Gilbert J.A."/>
            <person name="Pupko T."/>
            <person name="Shuman H.A."/>
            <person name="Segal G."/>
        </authorList>
    </citation>
    <scope>NUCLEOTIDE SEQUENCE [LARGE SCALE GENOMIC DNA]</scope>
    <source>
        <strain evidence="2 3">ATCC 49655</strain>
    </source>
</reference>
<evidence type="ECO:0000313" key="3">
    <source>
        <dbReference type="Proteomes" id="UP000054600"/>
    </source>
</evidence>
<dbReference type="PATRIC" id="fig|1122169.6.peg.1783"/>
<dbReference type="InterPro" id="IPR029016">
    <property type="entry name" value="GAF-like_dom_sf"/>
</dbReference>
<dbReference type="Pfam" id="PF01590">
    <property type="entry name" value="GAF"/>
    <property type="match status" value="1"/>
</dbReference>
<evidence type="ECO:0000313" key="2">
    <source>
        <dbReference type="EMBL" id="KTD60833.1"/>
    </source>
</evidence>
<dbReference type="InterPro" id="IPR043128">
    <property type="entry name" value="Rev_trsase/Diguanyl_cyclase"/>
</dbReference>
<name>A0A0W0YVC9_9GAMM</name>
<feature type="domain" description="GGDEF" evidence="1">
    <location>
        <begin position="215"/>
        <end position="349"/>
    </location>
</feature>
<dbReference type="NCBIfam" id="TIGR00254">
    <property type="entry name" value="GGDEF"/>
    <property type="match status" value="1"/>
</dbReference>
<dbReference type="Proteomes" id="UP000054600">
    <property type="component" value="Unassembled WGS sequence"/>
</dbReference>
<dbReference type="Pfam" id="PF00990">
    <property type="entry name" value="GGDEF"/>
    <property type="match status" value="1"/>
</dbReference>
<dbReference type="InterPro" id="IPR003018">
    <property type="entry name" value="GAF"/>
</dbReference>
<organism evidence="2 3">
    <name type="scientific">Legionella shakespearei DSM 23087</name>
    <dbReference type="NCBI Taxonomy" id="1122169"/>
    <lineage>
        <taxon>Bacteria</taxon>
        <taxon>Pseudomonadati</taxon>
        <taxon>Pseudomonadota</taxon>
        <taxon>Gammaproteobacteria</taxon>
        <taxon>Legionellales</taxon>
        <taxon>Legionellaceae</taxon>
        <taxon>Legionella</taxon>
    </lineage>
</organism>
<sequence>MLMREPKVTGDNLSYDFNIVTNQISNLINTHIEQNFDRLTRIAMRMFDVPVIAISLFDEKRQLAKPVVSFDLSQLNVYMPFFNEFNTEELLVVEDATKNEQFKNHPLVTHDPKIRFFVSCPIFATLGKKVGSLILLDYKPRSFGLTDLNNLNDIIKLIETVIRDFRLSKSQKLLLQEISAEDRNNFTDQQTRAWNFDGFKKILRYQIMESEKDKTGFALAMVDIDNLHAINEKYGKEVGDEHLTLTSSTILKSCRDADTLARGDDEDFIVIINADNPEHVKIVVDRIKDNIAKAEIKLPDGSSLGFNVTIGVSYFAGKKTTPETLLSNTRIALLKGKRQGRNKIVFHEPL</sequence>
<dbReference type="SUPFAM" id="SSF55073">
    <property type="entry name" value="Nucleotide cyclase"/>
    <property type="match status" value="1"/>
</dbReference>
<dbReference type="SMART" id="SM00267">
    <property type="entry name" value="GGDEF"/>
    <property type="match status" value="1"/>
</dbReference>
<dbReference type="Gene3D" id="3.30.450.40">
    <property type="match status" value="1"/>
</dbReference>
<proteinExistence type="predicted"/>
<dbReference type="PANTHER" id="PTHR43102:SF2">
    <property type="entry name" value="GAF DOMAIN-CONTAINING PROTEIN"/>
    <property type="match status" value="1"/>
</dbReference>
<comment type="caution">
    <text evidence="2">The sequence shown here is derived from an EMBL/GenBank/DDBJ whole genome shotgun (WGS) entry which is preliminary data.</text>
</comment>